<reference evidence="2 3" key="1">
    <citation type="submission" date="2016-02" db="EMBL/GenBank/DDBJ databases">
        <title>Comparison of Clostridium stercorarium subspecies using comparative genomics and transcriptomics.</title>
        <authorList>
            <person name="Schellenberg J."/>
            <person name="Thallinger G."/>
            <person name="Levin D.B."/>
            <person name="Zhang X."/>
            <person name="Alvare G."/>
            <person name="Fristensky B."/>
            <person name="Sparling R."/>
        </authorList>
    </citation>
    <scope>NUCLEOTIDE SEQUENCE [LARGE SCALE GENOMIC DNA]</scope>
    <source>
        <strain evidence="2 3">DSM 2910</strain>
    </source>
</reference>
<dbReference type="EMBL" id="CP014672">
    <property type="protein sequence ID" value="ANW97696.1"/>
    <property type="molecule type" value="Genomic_DNA"/>
</dbReference>
<accession>A0A1B1YAB3</accession>
<dbReference type="Proteomes" id="UP000092971">
    <property type="component" value="Chromosome"/>
</dbReference>
<organism evidence="2 3">
    <name type="scientific">Thermoclostridium stercorarium subsp. thermolacticum DSM 2910</name>
    <dbReference type="NCBI Taxonomy" id="1121336"/>
    <lineage>
        <taxon>Bacteria</taxon>
        <taxon>Bacillati</taxon>
        <taxon>Bacillota</taxon>
        <taxon>Clostridia</taxon>
        <taxon>Eubacteriales</taxon>
        <taxon>Oscillospiraceae</taxon>
        <taxon>Thermoclostridium</taxon>
    </lineage>
</organism>
<dbReference type="PROSITE" id="PS50943">
    <property type="entry name" value="HTH_CROC1"/>
    <property type="match status" value="1"/>
</dbReference>
<dbReference type="RefSeq" id="WP_065821239.1">
    <property type="nucleotide sequence ID" value="NZ_CP014672.1"/>
</dbReference>
<evidence type="ECO:0000259" key="1">
    <source>
        <dbReference type="PROSITE" id="PS50943"/>
    </source>
</evidence>
<dbReference type="SUPFAM" id="SSF47413">
    <property type="entry name" value="lambda repressor-like DNA-binding domains"/>
    <property type="match status" value="1"/>
</dbReference>
<dbReference type="SMART" id="SM00530">
    <property type="entry name" value="HTH_XRE"/>
    <property type="match status" value="1"/>
</dbReference>
<evidence type="ECO:0000313" key="2">
    <source>
        <dbReference type="EMBL" id="ANW97696.1"/>
    </source>
</evidence>
<dbReference type="CDD" id="cd00093">
    <property type="entry name" value="HTH_XRE"/>
    <property type="match status" value="1"/>
</dbReference>
<dbReference type="InterPro" id="IPR001387">
    <property type="entry name" value="Cro/C1-type_HTH"/>
</dbReference>
<dbReference type="InterPro" id="IPR010982">
    <property type="entry name" value="Lambda_DNA-bd_dom_sf"/>
</dbReference>
<dbReference type="Pfam" id="PF13443">
    <property type="entry name" value="HTH_26"/>
    <property type="match status" value="1"/>
</dbReference>
<name>A0A1B1YAB3_THEST</name>
<feature type="domain" description="HTH cro/C1-type" evidence="1">
    <location>
        <begin position="8"/>
        <end position="62"/>
    </location>
</feature>
<gene>
    <name evidence="2" type="ORF">CSTERTH_00940</name>
</gene>
<evidence type="ECO:0000313" key="3">
    <source>
        <dbReference type="Proteomes" id="UP000092971"/>
    </source>
</evidence>
<dbReference type="OrthoDB" id="1726456at2"/>
<sequence length="73" mass="8120">MGKPAERIMKYIKENGIKQTFISQKTGIKKSTLSAKLRGQIKISAEEIELICWALNCSPTEFISPKPPEKIGA</sequence>
<dbReference type="AlphaFoldDB" id="A0A1B1YAB3"/>
<dbReference type="Gene3D" id="1.10.260.40">
    <property type="entry name" value="lambda repressor-like DNA-binding domains"/>
    <property type="match status" value="1"/>
</dbReference>
<protein>
    <recommendedName>
        <fullName evidence="1">HTH cro/C1-type domain-containing protein</fullName>
    </recommendedName>
</protein>
<proteinExistence type="predicted"/>
<dbReference type="GO" id="GO:0003677">
    <property type="term" value="F:DNA binding"/>
    <property type="evidence" value="ECO:0007669"/>
    <property type="project" value="InterPro"/>
</dbReference>